<proteinExistence type="predicted"/>
<name>M6JHM6_9LEPT</name>
<evidence type="ECO:0000313" key="2">
    <source>
        <dbReference type="Proteomes" id="UP000012106"/>
    </source>
</evidence>
<evidence type="ECO:0000313" key="1">
    <source>
        <dbReference type="EMBL" id="EMN21196.1"/>
    </source>
</evidence>
<sequence>MLKCNSFSKRPFVFVEDRCLCKKKIFFKETSIKSKDNDLRMKFCMKSSFYAYHIMKSSFYRGAL</sequence>
<gene>
    <name evidence="1" type="ORF">LEP1GSC063_0818</name>
</gene>
<accession>M6JHM6</accession>
<organism evidence="1 2">
    <name type="scientific">Leptospira santarosai serovar Arenal str. MAVJ 401</name>
    <dbReference type="NCBI Taxonomy" id="1049976"/>
    <lineage>
        <taxon>Bacteria</taxon>
        <taxon>Pseudomonadati</taxon>
        <taxon>Spirochaetota</taxon>
        <taxon>Spirochaetia</taxon>
        <taxon>Leptospirales</taxon>
        <taxon>Leptospiraceae</taxon>
        <taxon>Leptospira</taxon>
    </lineage>
</organism>
<protein>
    <submittedName>
        <fullName evidence="1">Uncharacterized protein</fullName>
    </submittedName>
</protein>
<dbReference type="Proteomes" id="UP000012106">
    <property type="component" value="Unassembled WGS sequence"/>
</dbReference>
<reference evidence="1 2" key="1">
    <citation type="submission" date="2013-01" db="EMBL/GenBank/DDBJ databases">
        <authorList>
            <person name="Harkins D.M."/>
            <person name="Durkin A.S."/>
            <person name="Brinkac L.M."/>
            <person name="Haft D.H."/>
            <person name="Selengut J.D."/>
            <person name="Sanka R."/>
            <person name="DePew J."/>
            <person name="Purushe J."/>
            <person name="Hartskeerl R.A."/>
            <person name="Ahmed A."/>
            <person name="van der Linden H."/>
            <person name="Goris M.G.A."/>
            <person name="Vinetz J.M."/>
            <person name="Sutton G.G."/>
            <person name="Nierman W.C."/>
            <person name="Fouts D.E."/>
        </authorList>
    </citation>
    <scope>NUCLEOTIDE SEQUENCE [LARGE SCALE GENOMIC DNA]</scope>
    <source>
        <strain evidence="1 2">MAVJ 401</strain>
    </source>
</reference>
<comment type="caution">
    <text evidence="1">The sequence shown here is derived from an EMBL/GenBank/DDBJ whole genome shotgun (WGS) entry which is preliminary data.</text>
</comment>
<dbReference type="AlphaFoldDB" id="M6JHM6"/>
<dbReference type="EMBL" id="AHMU02000057">
    <property type="protein sequence ID" value="EMN21196.1"/>
    <property type="molecule type" value="Genomic_DNA"/>
</dbReference>